<evidence type="ECO:0000313" key="2">
    <source>
        <dbReference type="EMBL" id="MBB6511865.1"/>
    </source>
</evidence>
<evidence type="ECO:0000256" key="1">
    <source>
        <dbReference type="SAM" id="Phobius"/>
    </source>
</evidence>
<keyword evidence="1" id="KW-1133">Transmembrane helix</keyword>
<feature type="transmembrane region" description="Helical" evidence="1">
    <location>
        <begin position="15"/>
        <end position="35"/>
    </location>
</feature>
<name>A0A841RKZ4_9BACI</name>
<evidence type="ECO:0000313" key="3">
    <source>
        <dbReference type="Proteomes" id="UP000572212"/>
    </source>
</evidence>
<keyword evidence="1" id="KW-0812">Transmembrane</keyword>
<dbReference type="AlphaFoldDB" id="A0A841RKZ4"/>
<dbReference type="Proteomes" id="UP000572212">
    <property type="component" value="Unassembled WGS sequence"/>
</dbReference>
<gene>
    <name evidence="2" type="ORF">GGQ92_000632</name>
</gene>
<sequence>MEVEESNQKYRRTLLFLRVSLLIMLVITLSLFIYGKVNLGNEKEKANKLGEEPYIQPMEMTEREYDIFRAAGTDNTLAYDIYFPNDADLELHLHYWIEHYQNGIQQDNLIENSFILVSGVNKYSFILVESPVYEKTEIVYNTYRASLLGDRKGNQIGAIFSSVPRYPNNLSSFEDLSVRKSIKLNEELILATKIESVDGKVDFTGILDESDPNFQTMLDDADHAYIYKIKIKSK</sequence>
<proteinExistence type="predicted"/>
<keyword evidence="1" id="KW-0472">Membrane</keyword>
<accession>A0A841RKZ4</accession>
<dbReference type="EMBL" id="JACHON010000001">
    <property type="protein sequence ID" value="MBB6511865.1"/>
    <property type="molecule type" value="Genomic_DNA"/>
</dbReference>
<keyword evidence="3" id="KW-1185">Reference proteome</keyword>
<comment type="caution">
    <text evidence="2">The sequence shown here is derived from an EMBL/GenBank/DDBJ whole genome shotgun (WGS) entry which is preliminary data.</text>
</comment>
<organism evidence="2 3">
    <name type="scientific">Gracilibacillus halotolerans</name>
    <dbReference type="NCBI Taxonomy" id="74386"/>
    <lineage>
        <taxon>Bacteria</taxon>
        <taxon>Bacillati</taxon>
        <taxon>Bacillota</taxon>
        <taxon>Bacilli</taxon>
        <taxon>Bacillales</taxon>
        <taxon>Bacillaceae</taxon>
        <taxon>Gracilibacillus</taxon>
    </lineage>
</organism>
<protein>
    <submittedName>
        <fullName evidence="2">Uncharacterized protein</fullName>
    </submittedName>
</protein>
<reference evidence="2 3" key="1">
    <citation type="submission" date="2020-08" db="EMBL/GenBank/DDBJ databases">
        <title>Genomic Encyclopedia of Type Strains, Phase IV (KMG-IV): sequencing the most valuable type-strain genomes for metagenomic binning, comparative biology and taxonomic classification.</title>
        <authorList>
            <person name="Goeker M."/>
        </authorList>
    </citation>
    <scope>NUCLEOTIDE SEQUENCE [LARGE SCALE GENOMIC DNA]</scope>
    <source>
        <strain evidence="2 3">DSM 11805</strain>
    </source>
</reference>
<dbReference type="RefSeq" id="WP_184244473.1">
    <property type="nucleotide sequence ID" value="NZ_BAAACU010000022.1"/>
</dbReference>